<evidence type="ECO:0000259" key="3">
    <source>
        <dbReference type="PROSITE" id="PS51677"/>
    </source>
</evidence>
<evidence type="ECO:0000313" key="5">
    <source>
        <dbReference type="Proteomes" id="UP000236736"/>
    </source>
</evidence>
<dbReference type="Proteomes" id="UP000236736">
    <property type="component" value="Unassembled WGS sequence"/>
</dbReference>
<gene>
    <name evidence="4" type="ORF">SAMN03080598_03847</name>
</gene>
<dbReference type="InterPro" id="IPR002509">
    <property type="entry name" value="NODB_dom"/>
</dbReference>
<dbReference type="OrthoDB" id="9812065at2"/>
<dbReference type="PANTHER" id="PTHR10587">
    <property type="entry name" value="GLYCOSYL TRANSFERASE-RELATED"/>
    <property type="match status" value="1"/>
</dbReference>
<evidence type="ECO:0000256" key="2">
    <source>
        <dbReference type="ARBA" id="ARBA00022801"/>
    </source>
</evidence>
<evidence type="ECO:0000313" key="4">
    <source>
        <dbReference type="EMBL" id="SEG42107.1"/>
    </source>
</evidence>
<organism evidence="4 5">
    <name type="scientific">Algoriphagus boritolerans DSM 17298 = JCM 18970</name>
    <dbReference type="NCBI Taxonomy" id="1120964"/>
    <lineage>
        <taxon>Bacteria</taxon>
        <taxon>Pseudomonadati</taxon>
        <taxon>Bacteroidota</taxon>
        <taxon>Cytophagia</taxon>
        <taxon>Cytophagales</taxon>
        <taxon>Cyclobacteriaceae</taxon>
        <taxon>Algoriphagus</taxon>
    </lineage>
</organism>
<dbReference type="InterPro" id="IPR050248">
    <property type="entry name" value="Polysacc_deacetylase_ArnD"/>
</dbReference>
<dbReference type="InterPro" id="IPR011330">
    <property type="entry name" value="Glyco_hydro/deAcase_b/a-brl"/>
</dbReference>
<dbReference type="SUPFAM" id="SSF88713">
    <property type="entry name" value="Glycoside hydrolase/deacetylase"/>
    <property type="match status" value="1"/>
</dbReference>
<dbReference type="AlphaFoldDB" id="A0A1H6A2E0"/>
<dbReference type="CDD" id="cd10917">
    <property type="entry name" value="CE4_NodB_like_6s_7s"/>
    <property type="match status" value="1"/>
</dbReference>
<accession>A0A1H6A2E0</accession>
<dbReference type="RefSeq" id="WP_103926415.1">
    <property type="nucleotide sequence ID" value="NZ_FNVR01000034.1"/>
</dbReference>
<dbReference type="Gene3D" id="3.20.20.370">
    <property type="entry name" value="Glycoside hydrolase/deacetylase"/>
    <property type="match status" value="1"/>
</dbReference>
<dbReference type="GO" id="GO:0016810">
    <property type="term" value="F:hydrolase activity, acting on carbon-nitrogen (but not peptide) bonds"/>
    <property type="evidence" value="ECO:0007669"/>
    <property type="project" value="InterPro"/>
</dbReference>
<feature type="domain" description="NodB homology" evidence="3">
    <location>
        <begin position="26"/>
        <end position="206"/>
    </location>
</feature>
<dbReference type="GO" id="GO:0016020">
    <property type="term" value="C:membrane"/>
    <property type="evidence" value="ECO:0007669"/>
    <property type="project" value="TreeGrafter"/>
</dbReference>
<dbReference type="PROSITE" id="PS51677">
    <property type="entry name" value="NODB"/>
    <property type="match status" value="1"/>
</dbReference>
<dbReference type="GO" id="GO:0005975">
    <property type="term" value="P:carbohydrate metabolic process"/>
    <property type="evidence" value="ECO:0007669"/>
    <property type="project" value="InterPro"/>
</dbReference>
<dbReference type="EMBL" id="FNVR01000034">
    <property type="protein sequence ID" value="SEG42107.1"/>
    <property type="molecule type" value="Genomic_DNA"/>
</dbReference>
<dbReference type="Pfam" id="PF01522">
    <property type="entry name" value="Polysacc_deac_1"/>
    <property type="match status" value="1"/>
</dbReference>
<dbReference type="PANTHER" id="PTHR10587:SF133">
    <property type="entry name" value="CHITIN DEACETYLASE 1-RELATED"/>
    <property type="match status" value="1"/>
</dbReference>
<sequence length="208" mass="23901">MVWHTVPRAVQLAFPKRIWSGEDSENQVFLTFDDGPVPGVTDFVLNELSKRDQKATFFMVGDNLKKYPDLGKTVLDSGHRIGNHTHNHLNGWRTSNAKYLENIQEFDQELENSLGIHTDLFRPPYGLIKSTQAKAVLKSKRLVMWNMLSGDYDQRIEPSRILSKSIKNTRSGSIVLFHDQQKTKETIREILPEYLDFLKESGLKTSLL</sequence>
<proteinExistence type="predicted"/>
<keyword evidence="2" id="KW-0378">Hydrolase</keyword>
<reference evidence="5" key="1">
    <citation type="submission" date="2016-10" db="EMBL/GenBank/DDBJ databases">
        <authorList>
            <person name="Varghese N."/>
            <person name="Submissions S."/>
        </authorList>
    </citation>
    <scope>NUCLEOTIDE SEQUENCE [LARGE SCALE GENOMIC DNA]</scope>
    <source>
        <strain evidence="5">DSM 17298</strain>
    </source>
</reference>
<dbReference type="STRING" id="1120964.GCA_001313265_06301"/>
<keyword evidence="1" id="KW-0479">Metal-binding</keyword>
<evidence type="ECO:0000256" key="1">
    <source>
        <dbReference type="ARBA" id="ARBA00022723"/>
    </source>
</evidence>
<protein>
    <submittedName>
        <fullName evidence="4">Peptidoglycan/xylan/chitin deacetylase, PgdA/CDA1 family</fullName>
    </submittedName>
</protein>
<dbReference type="GO" id="GO:0046872">
    <property type="term" value="F:metal ion binding"/>
    <property type="evidence" value="ECO:0007669"/>
    <property type="project" value="UniProtKB-KW"/>
</dbReference>
<keyword evidence="5" id="KW-1185">Reference proteome</keyword>
<name>A0A1H6A2E0_9BACT</name>